<sequence length="1045" mass="120232">MGEAWKRGIECETCGGWFHASCQNIGTQTYSDLGASDVRWYCELCNAPNYSTVSYDLYDVESEIFDHDAASGGNFTFCSDDSFHPTHSSTPTRQSQQNKNLNRPIRILNVNFQSVRGKVPELDNLIQSLRPDIILGTETWLETPEISSSEIFPTGYTKVYRKDRNKYGGGVLVAVSDLLEATMETSLDRDCEIVWAKVKLRGKRDLLIGSYYRPHEGLQESLKEMAESVRLACQSRNAIVVLGGDFNLPDWDWKEKVLKPGSSYPNIHRQFIDIISDLGMEQIVEKPTRGENTLDIIVTNHPSLFPRIEIVPGLSDHDIPYAELQISNARVRQKERQVMCFNKADWDSLRKATKELTDSILSTHADKPDVEAVWSDLKTGLQERVQEFVPSKKIRARKSPPWINHKTLQLIRRRDKIHKKYKKTGRQDLFQEFKSLKRKVQRQLRQQYWSHVQGLITEDCHDQPKPTKKFWTFIKSKRNEITGISPLKKEGKLVTDDKERAEILNHQFQSAFSSREDLTIEEFKLRTQMPPPNPNQPLLEDITITTFGVEKLLQNLDPTKASGPDQISPRVLKEVATELAPSLAFLYQASLDNGIVPDDWKCAHVCPVFKKGERYKAENYRPISLTSIPCKLLEHILVSEIMKYCEKHDILCTQQHGFRKGRSCETQLLGLVDEVSTTLENGHQEDLLVLDFSKAFDKVCHSLLVYKLQHYGIDGKVNAWIRDFLSNRKQAVIVNGTRSEYVSVESGVPQGSVLGPSLFLLFINDLPAGLSSTARLFADDTACQKVIKVARDQDLVQEDLHKLALWEQKWIMSFHPEKCITVHMSRSRKQMEREYELHGHKLKACDQVKYLGITLTRDLKWSPHVTNITNKANRSFGFIRRNIKVNSIAIREVAYKALVRPTLEYSSSVWDLYTDKDIMTIEKVQRRAARWVCQRFRQTSSVGEMLESLQWETLQQRRKRARLITFFKIHHGIVTVNTSSPPTVKRQTRLTRNVHPLTYVIPRCRTTYRQMSFFPRTILEWNSLPAETVTVPSIAAFREKMAHLN</sequence>
<dbReference type="CDD" id="cd15489">
    <property type="entry name" value="PHD_SF"/>
    <property type="match status" value="1"/>
</dbReference>
<name>Q8WS60_BRAFL</name>
<dbReference type="AlphaFoldDB" id="Q8WS60"/>
<dbReference type="SUPFAM" id="SSF56219">
    <property type="entry name" value="DNase I-like"/>
    <property type="match status" value="1"/>
</dbReference>
<keyword evidence="2" id="KW-0378">Hydrolase</keyword>
<evidence type="ECO:0000259" key="1">
    <source>
        <dbReference type="PROSITE" id="PS50878"/>
    </source>
</evidence>
<dbReference type="Pfam" id="PF00078">
    <property type="entry name" value="RVT_1"/>
    <property type="match status" value="1"/>
</dbReference>
<organism evidence="2">
    <name type="scientific">Branchiostoma floridae</name>
    <name type="common">Florida lancelet</name>
    <name type="synonym">Amphioxus</name>
    <dbReference type="NCBI Taxonomy" id="7739"/>
    <lineage>
        <taxon>Eukaryota</taxon>
        <taxon>Metazoa</taxon>
        <taxon>Chordata</taxon>
        <taxon>Cephalochordata</taxon>
        <taxon>Leptocardii</taxon>
        <taxon>Amphioxiformes</taxon>
        <taxon>Branchiostomatidae</taxon>
        <taxon>Branchiostoma</taxon>
    </lineage>
</organism>
<dbReference type="Gene3D" id="3.30.40.10">
    <property type="entry name" value="Zinc/RING finger domain, C3HC4 (zinc finger)"/>
    <property type="match status" value="1"/>
</dbReference>
<dbReference type="PANTHER" id="PTHR33395">
    <property type="entry name" value="TRANSCRIPTASE, PUTATIVE-RELATED-RELATED"/>
    <property type="match status" value="1"/>
</dbReference>
<evidence type="ECO:0000313" key="2">
    <source>
        <dbReference type="EMBL" id="AAL40415.1"/>
    </source>
</evidence>
<keyword evidence="2" id="KW-0808">Transferase</keyword>
<dbReference type="GO" id="GO:0003964">
    <property type="term" value="F:RNA-directed DNA polymerase activity"/>
    <property type="evidence" value="ECO:0007669"/>
    <property type="project" value="UniProtKB-KW"/>
</dbReference>
<dbReference type="SUPFAM" id="SSF56672">
    <property type="entry name" value="DNA/RNA polymerases"/>
    <property type="match status" value="1"/>
</dbReference>
<dbReference type="InterPro" id="IPR005135">
    <property type="entry name" value="Endo/exonuclease/phosphatase"/>
</dbReference>
<keyword evidence="2" id="KW-0540">Nuclease</keyword>
<dbReference type="PROSITE" id="PS50878">
    <property type="entry name" value="RT_POL"/>
    <property type="match status" value="1"/>
</dbReference>
<keyword evidence="2" id="KW-0548">Nucleotidyltransferase</keyword>
<dbReference type="InterPro" id="IPR043502">
    <property type="entry name" value="DNA/RNA_pol_sf"/>
</dbReference>
<accession>Q8WS60</accession>
<keyword evidence="2" id="KW-0255">Endonuclease</keyword>
<dbReference type="InterPro" id="IPR013083">
    <property type="entry name" value="Znf_RING/FYVE/PHD"/>
</dbReference>
<reference evidence="2" key="1">
    <citation type="journal article" date="2001" name="Gene">
        <title>Characterization of the amphioxus presenilin gene in a high gene-density genomic region illustrates duplication during the vertebrate lineage.</title>
        <authorList>
            <person name="Martinez-Mir A."/>
            <person name="Canestro C."/>
            <person name="Gonzalez-Duarte R."/>
            <person name="Albalat R."/>
        </authorList>
    </citation>
    <scope>NUCLEOTIDE SEQUENCE</scope>
</reference>
<keyword evidence="2" id="KW-0695">RNA-directed DNA polymerase</keyword>
<protein>
    <submittedName>
        <fullName evidence="2">Endonuclease/reverse transcriptase</fullName>
    </submittedName>
</protein>
<dbReference type="SUPFAM" id="SSF57903">
    <property type="entry name" value="FYVE/PHD zinc finger"/>
    <property type="match status" value="1"/>
</dbReference>
<dbReference type="GO" id="GO:0004519">
    <property type="term" value="F:endonuclease activity"/>
    <property type="evidence" value="ECO:0007669"/>
    <property type="project" value="UniProtKB-KW"/>
</dbReference>
<feature type="domain" description="Reverse transcriptase" evidence="1">
    <location>
        <begin position="589"/>
        <end position="855"/>
    </location>
</feature>
<proteinExistence type="predicted"/>
<dbReference type="InterPro" id="IPR036691">
    <property type="entry name" value="Endo/exonu/phosph_ase_sf"/>
</dbReference>
<dbReference type="CDD" id="cd01650">
    <property type="entry name" value="RT_nLTR_like"/>
    <property type="match status" value="1"/>
</dbReference>
<dbReference type="Pfam" id="PF14529">
    <property type="entry name" value="Exo_endo_phos_2"/>
    <property type="match status" value="1"/>
</dbReference>
<dbReference type="InterPro" id="IPR011011">
    <property type="entry name" value="Znf_FYVE_PHD"/>
</dbReference>
<dbReference type="PANTHER" id="PTHR33395:SF22">
    <property type="entry name" value="REVERSE TRANSCRIPTASE DOMAIN-CONTAINING PROTEIN"/>
    <property type="match status" value="1"/>
</dbReference>
<dbReference type="Gene3D" id="3.60.10.10">
    <property type="entry name" value="Endonuclease/exonuclease/phosphatase"/>
    <property type="match status" value="1"/>
</dbReference>
<dbReference type="EMBL" id="AH011247">
    <property type="protein sequence ID" value="AAL40415.1"/>
    <property type="molecule type" value="Genomic_DNA"/>
</dbReference>
<dbReference type="InterPro" id="IPR000477">
    <property type="entry name" value="RT_dom"/>
</dbReference>